<dbReference type="KEGG" id="aswu:HUW51_16930"/>
<dbReference type="InterPro" id="IPR012337">
    <property type="entry name" value="RNaseH-like_sf"/>
</dbReference>
<dbReference type="InterPro" id="IPR036397">
    <property type="entry name" value="RNaseH_sf"/>
</dbReference>
<dbReference type="KEGG" id="aswu:HUW51_17795"/>
<dbReference type="EMBL" id="CP055156">
    <property type="protein sequence ID" value="QNF34487.1"/>
    <property type="molecule type" value="Genomic_DNA"/>
</dbReference>
<evidence type="ECO:0000313" key="6">
    <source>
        <dbReference type="Proteomes" id="UP000515237"/>
    </source>
</evidence>
<dbReference type="GO" id="GO:0004803">
    <property type="term" value="F:transposase activity"/>
    <property type="evidence" value="ECO:0007669"/>
    <property type="project" value="InterPro"/>
</dbReference>
<dbReference type="EMBL" id="CP055156">
    <property type="protein sequence ID" value="QNF31665.1"/>
    <property type="molecule type" value="Genomic_DNA"/>
</dbReference>
<dbReference type="InterPro" id="IPR002514">
    <property type="entry name" value="Transposase_8"/>
</dbReference>
<dbReference type="KEGG" id="aswu:HUW51_02585"/>
<feature type="coiled-coil region" evidence="1">
    <location>
        <begin position="49"/>
        <end position="76"/>
    </location>
</feature>
<proteinExistence type="predicted"/>
<evidence type="ECO:0000313" key="5">
    <source>
        <dbReference type="EMBL" id="QNF34487.1"/>
    </source>
</evidence>
<name>A0A7G7G3D1_9BACT</name>
<evidence type="ECO:0000313" key="3">
    <source>
        <dbReference type="EMBL" id="QNF31665.1"/>
    </source>
</evidence>
<feature type="domain" description="Integrase catalytic" evidence="2">
    <location>
        <begin position="191"/>
        <end position="359"/>
    </location>
</feature>
<dbReference type="Pfam" id="PF13683">
    <property type="entry name" value="rve_3"/>
    <property type="match status" value="1"/>
</dbReference>
<dbReference type="InterPro" id="IPR001584">
    <property type="entry name" value="Integrase_cat-core"/>
</dbReference>
<evidence type="ECO:0000256" key="1">
    <source>
        <dbReference type="SAM" id="Coils"/>
    </source>
</evidence>
<sequence length="366" mass="43481">MKRKTFSPQQIAKILKEFEEGKSAAEISREHGLSQAAFYKWRQRYNGMDATELKRLKDLEEENRRLKAMYAELALDLKLAKEIIGKKALKPCQKRQLVEEVYQQPQAGISRACRVLNLSKSVYYYQVVKDNQPLEEALRQKAEQHPREGFWKAFRRLRQEGYLWNHKRVYRIYKAIGLNIRRKAKRRLPARTQQPLQVPESLNHTWSIDFMSDALENGRKFRSFHVLDDFNREALHMEVDFSLKSNRVVWVLNHLIRRREKPKQIRMDNGPEFIASLMTEWSQMQGIELIYIQPGKPTQNAFVERFNGTFRRQVLDVYMFENLEEVREITSTWVNDYNHKRPHDALAGMPPSEYARKKQLELILSA</sequence>
<evidence type="ECO:0000259" key="2">
    <source>
        <dbReference type="PROSITE" id="PS50994"/>
    </source>
</evidence>
<reference evidence="3" key="2">
    <citation type="submission" date="2020-06" db="EMBL/GenBank/DDBJ databases">
        <authorList>
            <person name="Hwang Y.J."/>
        </authorList>
    </citation>
    <scope>NUCLEOTIDE SEQUENCE</scope>
    <source>
        <strain evidence="3">KCTC 52873</strain>
    </source>
</reference>
<dbReference type="Pfam" id="PF01527">
    <property type="entry name" value="HTH_Tnp_1"/>
    <property type="match status" value="1"/>
</dbReference>
<dbReference type="SUPFAM" id="SSF53098">
    <property type="entry name" value="Ribonuclease H-like"/>
    <property type="match status" value="1"/>
</dbReference>
<dbReference type="Proteomes" id="UP000515237">
    <property type="component" value="Chromosome"/>
</dbReference>
<dbReference type="SUPFAM" id="SSF46689">
    <property type="entry name" value="Homeodomain-like"/>
    <property type="match status" value="1"/>
</dbReference>
<dbReference type="PANTHER" id="PTHR47515">
    <property type="entry name" value="LOW CALCIUM RESPONSE LOCUS PROTEIN T"/>
    <property type="match status" value="1"/>
</dbReference>
<dbReference type="AlphaFoldDB" id="A0A7G7G3D1"/>
<gene>
    <name evidence="3" type="ORF">HUW51_02585</name>
    <name evidence="4" type="ORF">HUW51_16930</name>
    <name evidence="5" type="ORF">HUW51_17795</name>
</gene>
<dbReference type="GO" id="GO:0015074">
    <property type="term" value="P:DNA integration"/>
    <property type="evidence" value="ECO:0007669"/>
    <property type="project" value="InterPro"/>
</dbReference>
<dbReference type="EMBL" id="CP055156">
    <property type="protein sequence ID" value="QNF34323.1"/>
    <property type="molecule type" value="Genomic_DNA"/>
</dbReference>
<dbReference type="GO" id="GO:0003677">
    <property type="term" value="F:DNA binding"/>
    <property type="evidence" value="ECO:0007669"/>
    <property type="project" value="InterPro"/>
</dbReference>
<protein>
    <submittedName>
        <fullName evidence="3">IS3 family transposase</fullName>
    </submittedName>
</protein>
<keyword evidence="1" id="KW-0175">Coiled coil</keyword>
<keyword evidence="6" id="KW-1185">Reference proteome</keyword>
<dbReference type="PANTHER" id="PTHR47515:SF2">
    <property type="entry name" value="INTEGRASE CORE DOMAIN PROTEIN"/>
    <property type="match status" value="1"/>
</dbReference>
<dbReference type="Gene3D" id="3.30.420.10">
    <property type="entry name" value="Ribonuclease H-like superfamily/Ribonuclease H"/>
    <property type="match status" value="1"/>
</dbReference>
<dbReference type="GO" id="GO:0006313">
    <property type="term" value="P:DNA transposition"/>
    <property type="evidence" value="ECO:0007669"/>
    <property type="project" value="InterPro"/>
</dbReference>
<evidence type="ECO:0000313" key="4">
    <source>
        <dbReference type="EMBL" id="QNF34323.1"/>
    </source>
</evidence>
<organism evidence="3 6">
    <name type="scientific">Adhaeribacter swui</name>
    <dbReference type="NCBI Taxonomy" id="2086471"/>
    <lineage>
        <taxon>Bacteria</taxon>
        <taxon>Pseudomonadati</taxon>
        <taxon>Bacteroidota</taxon>
        <taxon>Cytophagia</taxon>
        <taxon>Cytophagales</taxon>
        <taxon>Hymenobacteraceae</taxon>
        <taxon>Adhaeribacter</taxon>
    </lineage>
</organism>
<dbReference type="NCBIfam" id="NF033516">
    <property type="entry name" value="transpos_IS3"/>
    <property type="match status" value="1"/>
</dbReference>
<dbReference type="InterPro" id="IPR009057">
    <property type="entry name" value="Homeodomain-like_sf"/>
</dbReference>
<accession>A0A7G7G3D1</accession>
<dbReference type="InterPro" id="IPR048020">
    <property type="entry name" value="Transpos_IS3"/>
</dbReference>
<dbReference type="PROSITE" id="PS50994">
    <property type="entry name" value="INTEGRASE"/>
    <property type="match status" value="1"/>
</dbReference>
<reference evidence="3 6" key="1">
    <citation type="journal article" date="2018" name="Int. J. Syst. Evol. Microbiol.">
        <title>Adhaeribacter swui sp. nov., isolated from wet mud.</title>
        <authorList>
            <person name="Kim D.U."/>
            <person name="Kim K.W."/>
            <person name="Kang M.S."/>
            <person name="Kim J.Y."/>
            <person name="Jang J.H."/>
            <person name="Kim M.K."/>
        </authorList>
    </citation>
    <scope>NUCLEOTIDE SEQUENCE [LARGE SCALE GENOMIC DNA]</scope>
    <source>
        <strain evidence="3 6">KCTC 52873</strain>
    </source>
</reference>